<organism evidence="2 3">
    <name type="scientific">Portunus trituberculatus</name>
    <name type="common">Swimming crab</name>
    <name type="synonym">Neptunus trituberculatus</name>
    <dbReference type="NCBI Taxonomy" id="210409"/>
    <lineage>
        <taxon>Eukaryota</taxon>
        <taxon>Metazoa</taxon>
        <taxon>Ecdysozoa</taxon>
        <taxon>Arthropoda</taxon>
        <taxon>Crustacea</taxon>
        <taxon>Multicrustacea</taxon>
        <taxon>Malacostraca</taxon>
        <taxon>Eumalacostraca</taxon>
        <taxon>Eucarida</taxon>
        <taxon>Decapoda</taxon>
        <taxon>Pleocyemata</taxon>
        <taxon>Brachyura</taxon>
        <taxon>Eubrachyura</taxon>
        <taxon>Portunoidea</taxon>
        <taxon>Portunidae</taxon>
        <taxon>Portuninae</taxon>
        <taxon>Portunus</taxon>
    </lineage>
</organism>
<sequence>MFGAKWHSGLSLGPVHRCQGLEALRLITYWSRERTTHALPLRRDSGDGQATLRHPRARGKEGPAFLDL</sequence>
<protein>
    <submittedName>
        <fullName evidence="2">Uncharacterized protein</fullName>
    </submittedName>
</protein>
<evidence type="ECO:0000256" key="1">
    <source>
        <dbReference type="SAM" id="MobiDB-lite"/>
    </source>
</evidence>
<accession>A0A5B7J3P0</accession>
<gene>
    <name evidence="2" type="ORF">E2C01_085793</name>
</gene>
<evidence type="ECO:0000313" key="3">
    <source>
        <dbReference type="Proteomes" id="UP000324222"/>
    </source>
</evidence>
<dbReference type="AlphaFoldDB" id="A0A5B7J3P0"/>
<keyword evidence="3" id="KW-1185">Reference proteome</keyword>
<comment type="caution">
    <text evidence="2">The sequence shown here is derived from an EMBL/GenBank/DDBJ whole genome shotgun (WGS) entry which is preliminary data.</text>
</comment>
<name>A0A5B7J3P0_PORTR</name>
<dbReference type="Proteomes" id="UP000324222">
    <property type="component" value="Unassembled WGS sequence"/>
</dbReference>
<proteinExistence type="predicted"/>
<feature type="region of interest" description="Disordered" evidence="1">
    <location>
        <begin position="40"/>
        <end position="68"/>
    </location>
</feature>
<dbReference type="EMBL" id="VSRR010085551">
    <property type="protein sequence ID" value="MPC90792.1"/>
    <property type="molecule type" value="Genomic_DNA"/>
</dbReference>
<reference evidence="2 3" key="1">
    <citation type="submission" date="2019-05" db="EMBL/GenBank/DDBJ databases">
        <title>Another draft genome of Portunus trituberculatus and its Hox gene families provides insights of decapod evolution.</title>
        <authorList>
            <person name="Jeong J.-H."/>
            <person name="Song I."/>
            <person name="Kim S."/>
            <person name="Choi T."/>
            <person name="Kim D."/>
            <person name="Ryu S."/>
            <person name="Kim W."/>
        </authorList>
    </citation>
    <scope>NUCLEOTIDE SEQUENCE [LARGE SCALE GENOMIC DNA]</scope>
    <source>
        <tissue evidence="2">Muscle</tissue>
    </source>
</reference>
<evidence type="ECO:0000313" key="2">
    <source>
        <dbReference type="EMBL" id="MPC90792.1"/>
    </source>
</evidence>